<dbReference type="SUPFAM" id="SSF53098">
    <property type="entry name" value="Ribonuclease H-like"/>
    <property type="match status" value="1"/>
</dbReference>
<evidence type="ECO:0000313" key="7">
    <source>
        <dbReference type="EMBL" id="KKU65017.1"/>
    </source>
</evidence>
<evidence type="ECO:0000256" key="2">
    <source>
        <dbReference type="ARBA" id="ARBA00022517"/>
    </source>
</evidence>
<evidence type="ECO:0000259" key="6">
    <source>
        <dbReference type="SMART" id="SM00732"/>
    </source>
</evidence>
<evidence type="ECO:0000256" key="1">
    <source>
        <dbReference type="ARBA" id="ARBA00022490"/>
    </source>
</evidence>
<dbReference type="InterPro" id="IPR012337">
    <property type="entry name" value="RNaseH-like_sf"/>
</dbReference>
<dbReference type="AlphaFoldDB" id="A0A0G1S6J9"/>
<dbReference type="Gene3D" id="3.30.420.140">
    <property type="entry name" value="YqgF/RNase H-like domain"/>
    <property type="match status" value="1"/>
</dbReference>
<feature type="domain" description="YqgF/RNase H-like" evidence="6">
    <location>
        <begin position="1"/>
        <end position="90"/>
    </location>
</feature>
<dbReference type="PANTHER" id="PTHR33317">
    <property type="entry name" value="POLYNUCLEOTIDYL TRANSFERASE, RIBONUCLEASE H-LIKE SUPERFAMILY PROTEIN"/>
    <property type="match status" value="1"/>
</dbReference>
<accession>A0A0G1S6J9</accession>
<dbReference type="GO" id="GO:0004518">
    <property type="term" value="F:nuclease activity"/>
    <property type="evidence" value="ECO:0007669"/>
    <property type="project" value="UniProtKB-KW"/>
</dbReference>
<reference evidence="7 8" key="1">
    <citation type="journal article" date="2015" name="Nature">
        <title>rRNA introns, odd ribosomes, and small enigmatic genomes across a large radiation of phyla.</title>
        <authorList>
            <person name="Brown C.T."/>
            <person name="Hug L.A."/>
            <person name="Thomas B.C."/>
            <person name="Sharon I."/>
            <person name="Castelle C.J."/>
            <person name="Singh A."/>
            <person name="Wilkins M.J."/>
            <person name="Williams K.H."/>
            <person name="Banfield J.F."/>
        </authorList>
    </citation>
    <scope>NUCLEOTIDE SEQUENCE [LARGE SCALE GENOMIC DNA]</scope>
</reference>
<dbReference type="GO" id="GO:0016788">
    <property type="term" value="F:hydrolase activity, acting on ester bonds"/>
    <property type="evidence" value="ECO:0007669"/>
    <property type="project" value="UniProtKB-UniRule"/>
</dbReference>
<comment type="subcellular location">
    <subcellularLocation>
        <location evidence="5">Cytoplasm</location>
    </subcellularLocation>
</comment>
<dbReference type="Proteomes" id="UP000034364">
    <property type="component" value="Unassembled WGS sequence"/>
</dbReference>
<keyword evidence="2 5" id="KW-0690">Ribosome biogenesis</keyword>
<dbReference type="InterPro" id="IPR006641">
    <property type="entry name" value="YqgF/RNaseH-like_dom"/>
</dbReference>
<dbReference type="InterPro" id="IPR005227">
    <property type="entry name" value="YqgF"/>
</dbReference>
<dbReference type="CDD" id="cd16964">
    <property type="entry name" value="YqgF"/>
    <property type="match status" value="1"/>
</dbReference>
<gene>
    <name evidence="7" type="ORF">UX87_C0002G0039</name>
</gene>
<proteinExistence type="inferred from homology"/>
<evidence type="ECO:0000313" key="8">
    <source>
        <dbReference type="Proteomes" id="UP000034364"/>
    </source>
</evidence>
<dbReference type="InterPro" id="IPR037027">
    <property type="entry name" value="YqgF/RNaseH-like_dom_sf"/>
</dbReference>
<protein>
    <recommendedName>
        <fullName evidence="5">Putative pre-16S rRNA nuclease</fullName>
        <ecNumber evidence="5">3.1.-.-</ecNumber>
    </recommendedName>
</protein>
<dbReference type="SMART" id="SM00732">
    <property type="entry name" value="YqgFc"/>
    <property type="match status" value="1"/>
</dbReference>
<dbReference type="PANTHER" id="PTHR33317:SF4">
    <property type="entry name" value="POLYNUCLEOTIDYL TRANSFERASE, RIBONUCLEASE H-LIKE SUPERFAMILY PROTEIN"/>
    <property type="match status" value="1"/>
</dbReference>
<name>A0A0G1S6J9_9BACT</name>
<dbReference type="GO" id="GO:0000967">
    <property type="term" value="P:rRNA 5'-end processing"/>
    <property type="evidence" value="ECO:0007669"/>
    <property type="project" value="UniProtKB-UniRule"/>
</dbReference>
<comment type="function">
    <text evidence="5">Could be a nuclease involved in processing of the 5'-end of pre-16S rRNA.</text>
</comment>
<sequence>MNYLGIDYGLKKTGLAIADGPLAEPLAIVDTDTVLTYLTHIIEKHGIDELVIGQPEGEIAPQVRKFADEKLTALRLPVHVVDETLSSADARRALLHTTQSRRKAGEHAVAAALILQSWLDSDRRKL</sequence>
<dbReference type="EMBL" id="LCNV01000002">
    <property type="protein sequence ID" value="KKU65017.1"/>
    <property type="molecule type" value="Genomic_DNA"/>
</dbReference>
<keyword evidence="1 5" id="KW-0963">Cytoplasm</keyword>
<comment type="caution">
    <text evidence="7">The sequence shown here is derived from an EMBL/GenBank/DDBJ whole genome shotgun (WGS) entry which is preliminary data.</text>
</comment>
<keyword evidence="3 5" id="KW-0540">Nuclease</keyword>
<dbReference type="GO" id="GO:0005737">
    <property type="term" value="C:cytoplasm"/>
    <property type="evidence" value="ECO:0007669"/>
    <property type="project" value="UniProtKB-SubCell"/>
</dbReference>
<dbReference type="NCBIfam" id="TIGR00250">
    <property type="entry name" value="RNAse_H_YqgF"/>
    <property type="match status" value="1"/>
</dbReference>
<keyword evidence="4 5" id="KW-0378">Hydrolase</keyword>
<evidence type="ECO:0000256" key="3">
    <source>
        <dbReference type="ARBA" id="ARBA00022722"/>
    </source>
</evidence>
<comment type="similarity">
    <text evidence="5">Belongs to the YqgF HJR family.</text>
</comment>
<dbReference type="HAMAP" id="MF_00651">
    <property type="entry name" value="Nuclease_YqgF"/>
    <property type="match status" value="1"/>
</dbReference>
<organism evidence="7 8">
    <name type="scientific">Candidatus Amesbacteria bacterium GW2011_GWA1_47_16</name>
    <dbReference type="NCBI Taxonomy" id="1618353"/>
    <lineage>
        <taxon>Bacteria</taxon>
        <taxon>Candidatus Amesiibacteriota</taxon>
    </lineage>
</organism>
<dbReference type="Pfam" id="PF03652">
    <property type="entry name" value="RuvX"/>
    <property type="match status" value="1"/>
</dbReference>
<dbReference type="EC" id="3.1.-.-" evidence="5"/>
<evidence type="ECO:0000256" key="5">
    <source>
        <dbReference type="HAMAP-Rule" id="MF_00651"/>
    </source>
</evidence>
<evidence type="ECO:0000256" key="4">
    <source>
        <dbReference type="ARBA" id="ARBA00022801"/>
    </source>
</evidence>